<feature type="region of interest" description="Disordered" evidence="1">
    <location>
        <begin position="81"/>
        <end position="137"/>
    </location>
</feature>
<feature type="compositionally biased region" description="Basic and acidic residues" evidence="1">
    <location>
        <begin position="114"/>
        <end position="137"/>
    </location>
</feature>
<sequence length="296" mass="32641">MSEHSHYSTHGNGICSQCGQALPDHEPSYRPKGPNKRALAAIVALHVLLIVLFLINGKLEKKAAPPPAGGITYVSPMLGKPQPKVAASKPAKPVKNTPPPKVRRLPDTITVPPEKPEPVEVVRKEEPKPPEPVREPIPENMDMAAYVAAQKAKRGAASDQVGETENERGNRLARANVAAANGRSVGDDSNDTGGVFSIANQTGQSADVKFRGWNPNFKRRWLQQVTVEVGLEKDIETAIIKKMIELIRKEKKGDFEWDSNRLQRVVTMSARVEDTEALHAFLYKEMFPSERRGGRR</sequence>
<evidence type="ECO:0000313" key="3">
    <source>
        <dbReference type="EMBL" id="PWF54849.1"/>
    </source>
</evidence>
<name>A0A2U2I5D8_9BURK</name>
<gene>
    <name evidence="3" type="ORF">C7C56_004675</name>
</gene>
<proteinExistence type="predicted"/>
<evidence type="ECO:0000256" key="2">
    <source>
        <dbReference type="SAM" id="Phobius"/>
    </source>
</evidence>
<dbReference type="AlphaFoldDB" id="A0A2U2I5D8"/>
<dbReference type="Proteomes" id="UP000241421">
    <property type="component" value="Unassembled WGS sequence"/>
</dbReference>
<accession>A0A2U2I5D8</accession>
<dbReference type="EMBL" id="PXWF02000063">
    <property type="protein sequence ID" value="PWF54849.1"/>
    <property type="molecule type" value="Genomic_DNA"/>
</dbReference>
<feature type="compositionally biased region" description="Low complexity" evidence="1">
    <location>
        <begin position="81"/>
        <end position="95"/>
    </location>
</feature>
<keyword evidence="2" id="KW-1133">Transmembrane helix</keyword>
<evidence type="ECO:0000256" key="1">
    <source>
        <dbReference type="SAM" id="MobiDB-lite"/>
    </source>
</evidence>
<keyword evidence="2" id="KW-0812">Transmembrane</keyword>
<feature type="transmembrane region" description="Helical" evidence="2">
    <location>
        <begin position="38"/>
        <end position="55"/>
    </location>
</feature>
<dbReference type="OrthoDB" id="8559866at2"/>
<dbReference type="RefSeq" id="WP_106756372.1">
    <property type="nucleotide sequence ID" value="NZ_PXWF02000063.1"/>
</dbReference>
<protein>
    <submittedName>
        <fullName evidence="3">Uncharacterized protein</fullName>
    </submittedName>
</protein>
<reference evidence="3 4" key="1">
    <citation type="submission" date="2018-04" db="EMBL/GenBank/DDBJ databases">
        <title>Massilia violaceinigra sp. nov., a novel purple-pigmented bacterium isolated from Tianshan glacier, Xinjiang, China.</title>
        <authorList>
            <person name="Wang H."/>
        </authorList>
    </citation>
    <scope>NUCLEOTIDE SEQUENCE [LARGE SCALE GENOMIC DNA]</scope>
    <source>
        <strain evidence="3 4">B448-2</strain>
    </source>
</reference>
<comment type="caution">
    <text evidence="3">The sequence shown here is derived from an EMBL/GenBank/DDBJ whole genome shotgun (WGS) entry which is preliminary data.</text>
</comment>
<evidence type="ECO:0000313" key="4">
    <source>
        <dbReference type="Proteomes" id="UP000241421"/>
    </source>
</evidence>
<keyword evidence="4" id="KW-1185">Reference proteome</keyword>
<organism evidence="3 4">
    <name type="scientific">Massilia glaciei</name>
    <dbReference type="NCBI Taxonomy" id="1524097"/>
    <lineage>
        <taxon>Bacteria</taxon>
        <taxon>Pseudomonadati</taxon>
        <taxon>Pseudomonadota</taxon>
        <taxon>Betaproteobacteria</taxon>
        <taxon>Burkholderiales</taxon>
        <taxon>Oxalobacteraceae</taxon>
        <taxon>Telluria group</taxon>
        <taxon>Massilia</taxon>
    </lineage>
</organism>
<keyword evidence="2" id="KW-0472">Membrane</keyword>